<dbReference type="PANTHER" id="PTHR42951:SF15">
    <property type="entry name" value="METALLO-BETA-LACTAMASE SUPERFAMILY PROTEIN"/>
    <property type="match status" value="1"/>
</dbReference>
<dbReference type="SMART" id="SM00849">
    <property type="entry name" value="Lactamase_B"/>
    <property type="match status" value="1"/>
</dbReference>
<keyword evidence="3" id="KW-1185">Reference proteome</keyword>
<dbReference type="Proteomes" id="UP000183995">
    <property type="component" value="Unassembled WGS sequence"/>
</dbReference>
<dbReference type="EMBL" id="FQXV01000015">
    <property type="protein sequence ID" value="SHI20672.1"/>
    <property type="molecule type" value="Genomic_DNA"/>
</dbReference>
<proteinExistence type="predicted"/>
<dbReference type="OrthoDB" id="9761531at2"/>
<dbReference type="Gene3D" id="3.60.15.10">
    <property type="entry name" value="Ribonuclease Z/Hydroxyacylglutathione hydrolase-like"/>
    <property type="match status" value="1"/>
</dbReference>
<accession>A0A1M5Z910</accession>
<dbReference type="InterPro" id="IPR036866">
    <property type="entry name" value="RibonucZ/Hydroxyglut_hydro"/>
</dbReference>
<sequence>MNYTTMLPLETQFGDFKAYFNAAAVRGDGGLVLVDTGLPGFLQKIEETMAKEGLQLSEVTKIIITHHDGDHIGSLKAVLDKYPGIEVLSTAEQAPYIEGKQRPLRLQLAEKKYASCTSEEEKRALAEEIQRLSVLETIGKVTVVADGQVLPERGIKIIEVSGHMPGHLCVYVPADKALITGDALTAREGRLNPPDPKFTLDMPTAMKSLEKLLDYDIENVVCYHGGLVTGNIGERLREIIKTGK</sequence>
<evidence type="ECO:0000313" key="2">
    <source>
        <dbReference type="EMBL" id="SHI20672.1"/>
    </source>
</evidence>
<dbReference type="STRING" id="1123282.SAMN02745823_03391"/>
<evidence type="ECO:0000259" key="1">
    <source>
        <dbReference type="SMART" id="SM00849"/>
    </source>
</evidence>
<dbReference type="CDD" id="cd07721">
    <property type="entry name" value="yflN-like_MBL-fold"/>
    <property type="match status" value="1"/>
</dbReference>
<gene>
    <name evidence="2" type="ORF">SAMN02745823_03391</name>
</gene>
<protein>
    <submittedName>
        <fullName evidence="2">Glyoxylase, beta-lactamase superfamily II</fullName>
    </submittedName>
</protein>
<dbReference type="InterPro" id="IPR001279">
    <property type="entry name" value="Metallo-B-lactamas"/>
</dbReference>
<dbReference type="InterPro" id="IPR050855">
    <property type="entry name" value="NDM-1-like"/>
</dbReference>
<organism evidence="2 3">
    <name type="scientific">Sporobacter termitidis DSM 10068</name>
    <dbReference type="NCBI Taxonomy" id="1123282"/>
    <lineage>
        <taxon>Bacteria</taxon>
        <taxon>Bacillati</taxon>
        <taxon>Bacillota</taxon>
        <taxon>Clostridia</taxon>
        <taxon>Eubacteriales</taxon>
        <taxon>Oscillospiraceae</taxon>
        <taxon>Sporobacter</taxon>
    </lineage>
</organism>
<dbReference type="AlphaFoldDB" id="A0A1M5Z910"/>
<dbReference type="SUPFAM" id="SSF56281">
    <property type="entry name" value="Metallo-hydrolase/oxidoreductase"/>
    <property type="match status" value="1"/>
</dbReference>
<dbReference type="Pfam" id="PF00753">
    <property type="entry name" value="Lactamase_B"/>
    <property type="match status" value="1"/>
</dbReference>
<evidence type="ECO:0000313" key="3">
    <source>
        <dbReference type="Proteomes" id="UP000183995"/>
    </source>
</evidence>
<feature type="domain" description="Metallo-beta-lactamase" evidence="1">
    <location>
        <begin position="19"/>
        <end position="224"/>
    </location>
</feature>
<dbReference type="RefSeq" id="WP_073081703.1">
    <property type="nucleotide sequence ID" value="NZ_FQXV01000015.1"/>
</dbReference>
<dbReference type="PANTHER" id="PTHR42951">
    <property type="entry name" value="METALLO-BETA-LACTAMASE DOMAIN-CONTAINING"/>
    <property type="match status" value="1"/>
</dbReference>
<reference evidence="2 3" key="1">
    <citation type="submission" date="2016-11" db="EMBL/GenBank/DDBJ databases">
        <authorList>
            <person name="Jaros S."/>
            <person name="Januszkiewicz K."/>
            <person name="Wedrychowicz H."/>
        </authorList>
    </citation>
    <scope>NUCLEOTIDE SEQUENCE [LARGE SCALE GENOMIC DNA]</scope>
    <source>
        <strain evidence="2 3">DSM 10068</strain>
    </source>
</reference>
<name>A0A1M5Z910_9FIRM</name>